<dbReference type="InterPro" id="IPR027474">
    <property type="entry name" value="L-asparaginase_N"/>
</dbReference>
<accession>A0A7Y9LML8</accession>
<dbReference type="EMBL" id="JACBYR010000001">
    <property type="protein sequence ID" value="NYE82395.1"/>
    <property type="molecule type" value="Genomic_DNA"/>
</dbReference>
<keyword evidence="10" id="KW-1185">Reference proteome</keyword>
<dbReference type="PIRSF" id="PIRSF001220">
    <property type="entry name" value="L-ASNase_gatD"/>
    <property type="match status" value="1"/>
</dbReference>
<feature type="binding site" evidence="4">
    <location>
        <position position="63"/>
    </location>
    <ligand>
        <name>substrate</name>
    </ligand>
</feature>
<evidence type="ECO:0000313" key="10">
    <source>
        <dbReference type="Proteomes" id="UP000542125"/>
    </source>
</evidence>
<dbReference type="SUPFAM" id="SSF53774">
    <property type="entry name" value="Glutaminase/Asparaginase"/>
    <property type="match status" value="1"/>
</dbReference>
<gene>
    <name evidence="9" type="ORF">FHW18_001666</name>
</gene>
<evidence type="ECO:0000256" key="4">
    <source>
        <dbReference type="PIRSR" id="PIRSR001220-2"/>
    </source>
</evidence>
<dbReference type="Pfam" id="PF00710">
    <property type="entry name" value="Asparaginase"/>
    <property type="match status" value="1"/>
</dbReference>
<dbReference type="SMART" id="SM00870">
    <property type="entry name" value="Asparaginase"/>
    <property type="match status" value="1"/>
</dbReference>
<evidence type="ECO:0000259" key="8">
    <source>
        <dbReference type="Pfam" id="PF17763"/>
    </source>
</evidence>
<sequence length="334" mass="34356">MTHRLPRIALLATGGTIAGLADDASDLIGYRAAQLGIADLLARMPALDGLATLVPEDIAAIDSKDATPAFWQAVGQRVQAAVDDPDIDAVVLTHGTDTLEETAWYLQLTLRTRKPVVLTGAMRPASAALPDGPQNLADAVRVAADPRAAGRGVLVVMNARILAARRVAKQHTTSIDAFGLRDDAVGAVYDGATRWRDPVPARIPAPPFSVQTPLAPVDIVVGYAGCSTAPIDALVAEGVAGLVWAGTGNGAVPTAVASRLRAAVDAGVVVVRASRSGRGAVTRCAPDDDQPFLHSGDLDPGKSRVLLMLALGAGEPAAALQGHFDALASPRVTP</sequence>
<dbReference type="InterPro" id="IPR037152">
    <property type="entry name" value="L-asparaginase_N_sf"/>
</dbReference>
<dbReference type="CDD" id="cd08964">
    <property type="entry name" value="L-asparaginase_II"/>
    <property type="match status" value="1"/>
</dbReference>
<dbReference type="InterPro" id="IPR006034">
    <property type="entry name" value="Asparaginase/glutaminase-like"/>
</dbReference>
<dbReference type="PANTHER" id="PTHR11707">
    <property type="entry name" value="L-ASPARAGINASE"/>
    <property type="match status" value="1"/>
</dbReference>
<reference evidence="9 10" key="1">
    <citation type="submission" date="2020-07" db="EMBL/GenBank/DDBJ databases">
        <title>Genomic Encyclopedia of Type Strains, Phase IV (KMG-V): Genome sequencing to study the core and pangenomes of soil and plant-associated prokaryotes.</title>
        <authorList>
            <person name="Whitman W."/>
        </authorList>
    </citation>
    <scope>NUCLEOTIDE SEQUENCE [LARGE SCALE GENOMIC DNA]</scope>
    <source>
        <strain evidence="9 10">SAS40</strain>
    </source>
</reference>
<dbReference type="RefSeq" id="WP_257022153.1">
    <property type="nucleotide sequence ID" value="NZ_JACBYR010000001.1"/>
</dbReference>
<feature type="active site" evidence="6">
    <location>
        <position position="96"/>
    </location>
</feature>
<dbReference type="PROSITE" id="PS00144">
    <property type="entry name" value="ASN_GLN_ASE_1"/>
    <property type="match status" value="1"/>
</dbReference>
<comment type="caution">
    <text evidence="9">The sequence shown here is derived from an EMBL/GenBank/DDBJ whole genome shotgun (WGS) entry which is preliminary data.</text>
</comment>
<evidence type="ECO:0000256" key="5">
    <source>
        <dbReference type="PROSITE-ProRule" id="PRU10099"/>
    </source>
</evidence>
<evidence type="ECO:0000256" key="3">
    <source>
        <dbReference type="PIRSR" id="PIRSR001220-1"/>
    </source>
</evidence>
<evidence type="ECO:0000256" key="6">
    <source>
        <dbReference type="PROSITE-ProRule" id="PRU10100"/>
    </source>
</evidence>
<dbReference type="InterPro" id="IPR020827">
    <property type="entry name" value="Asparaginase/glutaminase_AS1"/>
</dbReference>
<dbReference type="AlphaFoldDB" id="A0A7Y9LML8"/>
<dbReference type="PRINTS" id="PR00139">
    <property type="entry name" value="ASNGLNASE"/>
</dbReference>
<dbReference type="PROSITE" id="PS51732">
    <property type="entry name" value="ASN_GLN_ASE_3"/>
    <property type="match status" value="1"/>
</dbReference>
<dbReference type="InterPro" id="IPR040919">
    <property type="entry name" value="Asparaginase_C"/>
</dbReference>
<feature type="domain" description="L-asparaginase N-terminal" evidence="7">
    <location>
        <begin position="7"/>
        <end position="194"/>
    </location>
</feature>
<feature type="domain" description="Asparaginase/glutaminase C-terminal" evidence="8">
    <location>
        <begin position="217"/>
        <end position="324"/>
    </location>
</feature>
<evidence type="ECO:0000259" key="7">
    <source>
        <dbReference type="Pfam" id="PF00710"/>
    </source>
</evidence>
<protein>
    <submittedName>
        <fullName evidence="9">L-asparaginase</fullName>
        <ecNumber evidence="9">3.5.1.1</ecNumber>
    </submittedName>
</protein>
<dbReference type="InterPro" id="IPR027475">
    <property type="entry name" value="Asparaginase/glutaminase_AS2"/>
</dbReference>
<dbReference type="PANTHER" id="PTHR11707:SF28">
    <property type="entry name" value="60 KDA LYSOPHOSPHOLIPASE"/>
    <property type="match status" value="1"/>
</dbReference>
<dbReference type="EC" id="3.5.1.1" evidence="9"/>
<dbReference type="Proteomes" id="UP000542125">
    <property type="component" value="Unassembled WGS sequence"/>
</dbReference>
<dbReference type="Gene3D" id="3.40.50.1170">
    <property type="entry name" value="L-asparaginase, N-terminal domain"/>
    <property type="match status" value="1"/>
</dbReference>
<keyword evidence="2 9" id="KW-0378">Hydrolase</keyword>
<organism evidence="9 10">
    <name type="scientific">Pigmentiphaga litoralis</name>
    <dbReference type="NCBI Taxonomy" id="516702"/>
    <lineage>
        <taxon>Bacteria</taxon>
        <taxon>Pseudomonadati</taxon>
        <taxon>Pseudomonadota</taxon>
        <taxon>Betaproteobacteria</taxon>
        <taxon>Burkholderiales</taxon>
        <taxon>Alcaligenaceae</taxon>
        <taxon>Pigmentiphaga</taxon>
    </lineage>
</organism>
<name>A0A7Y9LML8_9BURK</name>
<dbReference type="PIRSF" id="PIRSF500176">
    <property type="entry name" value="L_ASNase"/>
    <property type="match status" value="1"/>
</dbReference>
<dbReference type="InterPro" id="IPR027473">
    <property type="entry name" value="L-asparaginase_C"/>
</dbReference>
<dbReference type="InterPro" id="IPR004550">
    <property type="entry name" value="AsnASE_II"/>
</dbReference>
<evidence type="ECO:0000256" key="2">
    <source>
        <dbReference type="ARBA" id="ARBA00022801"/>
    </source>
</evidence>
<dbReference type="Pfam" id="PF17763">
    <property type="entry name" value="Asparaginase_C"/>
    <property type="match status" value="1"/>
</dbReference>
<dbReference type="GO" id="GO:0006528">
    <property type="term" value="P:asparagine metabolic process"/>
    <property type="evidence" value="ECO:0007669"/>
    <property type="project" value="InterPro"/>
</dbReference>
<dbReference type="InterPro" id="IPR036152">
    <property type="entry name" value="Asp/glu_Ase-like_sf"/>
</dbReference>
<evidence type="ECO:0000313" key="9">
    <source>
        <dbReference type="EMBL" id="NYE82395.1"/>
    </source>
</evidence>
<proteinExistence type="inferred from homology"/>
<evidence type="ECO:0000256" key="1">
    <source>
        <dbReference type="ARBA" id="ARBA00010518"/>
    </source>
</evidence>
<dbReference type="PROSITE" id="PS00917">
    <property type="entry name" value="ASN_GLN_ASE_2"/>
    <property type="match status" value="1"/>
</dbReference>
<feature type="active site" description="O-isoaspartyl threonine intermediate" evidence="3">
    <location>
        <position position="16"/>
    </location>
</feature>
<feature type="active site" evidence="5">
    <location>
        <position position="16"/>
    </location>
</feature>
<dbReference type="Gene3D" id="3.40.50.40">
    <property type="match status" value="1"/>
</dbReference>
<comment type="similarity">
    <text evidence="1">Belongs to the asparaginase 1 family.</text>
</comment>
<dbReference type="SFLD" id="SFLDS00057">
    <property type="entry name" value="Glutaminase/Asparaginase"/>
    <property type="match status" value="1"/>
</dbReference>
<feature type="binding site" evidence="4">
    <location>
        <begin position="96"/>
        <end position="97"/>
    </location>
    <ligand>
        <name>substrate</name>
    </ligand>
</feature>
<dbReference type="FunFam" id="3.40.50.1170:FF:000001">
    <property type="entry name" value="L-asparaginase 2"/>
    <property type="match status" value="1"/>
</dbReference>
<dbReference type="GO" id="GO:0004067">
    <property type="term" value="F:asparaginase activity"/>
    <property type="evidence" value="ECO:0007669"/>
    <property type="project" value="UniProtKB-UniRule"/>
</dbReference>